<reference evidence="2" key="1">
    <citation type="submission" date="2020-11" db="EMBL/GenBank/DDBJ databases">
        <authorList>
            <person name="Tran Van P."/>
        </authorList>
    </citation>
    <scope>NUCLEOTIDE SEQUENCE</scope>
</reference>
<dbReference type="EMBL" id="OD000002">
    <property type="protein sequence ID" value="CAD7395086.1"/>
    <property type="molecule type" value="Genomic_DNA"/>
</dbReference>
<organism evidence="2">
    <name type="scientific">Timema poppense</name>
    <name type="common">Walking stick</name>
    <dbReference type="NCBI Taxonomy" id="170557"/>
    <lineage>
        <taxon>Eukaryota</taxon>
        <taxon>Metazoa</taxon>
        <taxon>Ecdysozoa</taxon>
        <taxon>Arthropoda</taxon>
        <taxon>Hexapoda</taxon>
        <taxon>Insecta</taxon>
        <taxon>Pterygota</taxon>
        <taxon>Neoptera</taxon>
        <taxon>Polyneoptera</taxon>
        <taxon>Phasmatodea</taxon>
        <taxon>Timematodea</taxon>
        <taxon>Timematoidea</taxon>
        <taxon>Timematidae</taxon>
        <taxon>Timema</taxon>
    </lineage>
</organism>
<protein>
    <submittedName>
        <fullName evidence="2">Uncharacterized protein</fullName>
    </submittedName>
</protein>
<feature type="region of interest" description="Disordered" evidence="1">
    <location>
        <begin position="313"/>
        <end position="349"/>
    </location>
</feature>
<evidence type="ECO:0000313" key="2">
    <source>
        <dbReference type="EMBL" id="CAD7395086.1"/>
    </source>
</evidence>
<feature type="compositionally biased region" description="Polar residues" evidence="1">
    <location>
        <begin position="51"/>
        <end position="65"/>
    </location>
</feature>
<feature type="region of interest" description="Disordered" evidence="1">
    <location>
        <begin position="105"/>
        <end position="174"/>
    </location>
</feature>
<gene>
    <name evidence="2" type="ORF">TPSB3V08_LOCUS3</name>
</gene>
<feature type="compositionally biased region" description="Low complexity" evidence="1">
    <location>
        <begin position="138"/>
        <end position="155"/>
    </location>
</feature>
<name>A0A7R9CGV7_TIMPO</name>
<feature type="compositionally biased region" description="Pro residues" evidence="1">
    <location>
        <begin position="333"/>
        <end position="343"/>
    </location>
</feature>
<feature type="region of interest" description="Disordered" evidence="1">
    <location>
        <begin position="1"/>
        <end position="79"/>
    </location>
</feature>
<dbReference type="AlphaFoldDB" id="A0A7R9CGV7"/>
<accession>A0A7R9CGV7</accession>
<evidence type="ECO:0000256" key="1">
    <source>
        <dbReference type="SAM" id="MobiDB-lite"/>
    </source>
</evidence>
<sequence length="389" mass="42200">MIAGPLSLPRSSQSPGGEPRNKRLRRLSSTEEDMDMGAGGRDKGGGDVSYYGQSPASLSSQTSWHSDVDHGPPSVHSPHLVHAGKLVKADTASYSPVGVLRVPIGSEDPLSSHPGAAVSPHTHHPHPHGREGMPPQHASVTSIASSSLSGAGAASYYQQADHGQHSPTKYPENGHDTLSDFVTFVCQEAENSQQGTQSIFHRRHLSFPTTPYLPPRLRVAGTVPTPYLPPRLRVAGTVPTPYLPPRPRVAGTLSFPPPHLFVLSDGDPHGMGYTRRAGKAQRLKTLKKATTTKQYSTHGPVYYCSHQTYERKHSASGTPSVDHSSPRFSPTPTIRPPPTPLSPFSPEGYHLHPFTTPEPAYVFSPISLPYPHPLDPRDRRLVARKLHFD</sequence>
<proteinExistence type="predicted"/>